<evidence type="ECO:0000256" key="3">
    <source>
        <dbReference type="ARBA" id="ARBA00022448"/>
    </source>
</evidence>
<dbReference type="InterPro" id="IPR038770">
    <property type="entry name" value="Na+/solute_symporter_sf"/>
</dbReference>
<comment type="subcellular location">
    <subcellularLocation>
        <location evidence="1">Cell membrane</location>
        <topology evidence="1">Multi-pass membrane protein</topology>
    </subcellularLocation>
</comment>
<feature type="transmembrane region" description="Helical" evidence="8">
    <location>
        <begin position="198"/>
        <end position="216"/>
    </location>
</feature>
<evidence type="ECO:0000256" key="7">
    <source>
        <dbReference type="ARBA" id="ARBA00023136"/>
    </source>
</evidence>
<evidence type="ECO:0000256" key="5">
    <source>
        <dbReference type="ARBA" id="ARBA00022692"/>
    </source>
</evidence>
<dbReference type="Gene3D" id="1.20.1530.20">
    <property type="match status" value="1"/>
</dbReference>
<dbReference type="RefSeq" id="WP_091830867.1">
    <property type="nucleotide sequence ID" value="NZ_FOAN01000002.1"/>
</dbReference>
<dbReference type="PANTHER" id="PTHR36838:SF4">
    <property type="entry name" value="AUXIN EFFLUX CARRIER FAMILY PROTEIN"/>
    <property type="match status" value="1"/>
</dbReference>
<dbReference type="OrthoDB" id="9805563at2"/>
<feature type="transmembrane region" description="Helical" evidence="8">
    <location>
        <begin position="125"/>
        <end position="146"/>
    </location>
</feature>
<keyword evidence="3" id="KW-0813">Transport</keyword>
<feature type="transmembrane region" description="Helical" evidence="8">
    <location>
        <begin position="39"/>
        <end position="56"/>
    </location>
</feature>
<proteinExistence type="inferred from homology"/>
<evidence type="ECO:0000313" key="10">
    <source>
        <dbReference type="Proteomes" id="UP000199664"/>
    </source>
</evidence>
<evidence type="ECO:0000256" key="6">
    <source>
        <dbReference type="ARBA" id="ARBA00022989"/>
    </source>
</evidence>
<sequence>MIGAILLALAPIALLIAFGHAMRRLRFLPDAFWPQAERLSYYVLLPALFIHALAMADLRGLPVAELALTLIAAIVAVSALLVLAKPWLGYSDAAFTSVFQGGIRFNNYVGLSAAGSMLGASALPLAAVANAAIVPTVNVLCVLVFARWGSAQPTLRGILRGLALNPLLMSCVLGIAIQLSGLGLPPGVEGCLKALGQASLPIGLLCVGAALDWGALGRGLKPALVASAVKFVLMPLATYAALKGFGLGGPAATLAILFQALPTASSSYVMARQLGGDAPLMAGICALQTVVAAVAVPLALILLAPG</sequence>
<feature type="transmembrane region" description="Helical" evidence="8">
    <location>
        <begin position="223"/>
        <end position="242"/>
    </location>
</feature>
<feature type="transmembrane region" description="Helical" evidence="8">
    <location>
        <begin position="63"/>
        <end position="84"/>
    </location>
</feature>
<gene>
    <name evidence="9" type="ORF">SAMN04515666_102115</name>
</gene>
<dbReference type="GO" id="GO:0005886">
    <property type="term" value="C:plasma membrane"/>
    <property type="evidence" value="ECO:0007669"/>
    <property type="project" value="UniProtKB-SubCell"/>
</dbReference>
<dbReference type="STRING" id="1036779.SAMN04515666_102115"/>
<evidence type="ECO:0000313" key="9">
    <source>
        <dbReference type="EMBL" id="SEK82827.1"/>
    </source>
</evidence>
<evidence type="ECO:0000256" key="4">
    <source>
        <dbReference type="ARBA" id="ARBA00022475"/>
    </source>
</evidence>
<keyword evidence="7 8" id="KW-0472">Membrane</keyword>
<keyword evidence="5 8" id="KW-0812">Transmembrane</keyword>
<protein>
    <recommendedName>
        <fullName evidence="11">Transporter</fullName>
    </recommendedName>
</protein>
<name>A0A1H7KA41_9HYPH</name>
<keyword evidence="6 8" id="KW-1133">Transmembrane helix</keyword>
<feature type="transmembrane region" description="Helical" evidence="8">
    <location>
        <begin position="158"/>
        <end position="178"/>
    </location>
</feature>
<reference evidence="10" key="1">
    <citation type="submission" date="2016-10" db="EMBL/GenBank/DDBJ databases">
        <authorList>
            <person name="Varghese N."/>
            <person name="Submissions S."/>
        </authorList>
    </citation>
    <scope>NUCLEOTIDE SEQUENCE [LARGE SCALE GENOMIC DNA]</scope>
    <source>
        <strain evidence="10">LMG 26383,CCUG 61248,R- 45681</strain>
    </source>
</reference>
<dbReference type="Pfam" id="PF03547">
    <property type="entry name" value="Mem_trans"/>
    <property type="match status" value="1"/>
</dbReference>
<dbReference type="GO" id="GO:0055085">
    <property type="term" value="P:transmembrane transport"/>
    <property type="evidence" value="ECO:0007669"/>
    <property type="project" value="InterPro"/>
</dbReference>
<comment type="similarity">
    <text evidence="2">Belongs to the auxin efflux carrier (TC 2.A.69) family.</text>
</comment>
<dbReference type="Proteomes" id="UP000199664">
    <property type="component" value="Unassembled WGS sequence"/>
</dbReference>
<evidence type="ECO:0000256" key="1">
    <source>
        <dbReference type="ARBA" id="ARBA00004651"/>
    </source>
</evidence>
<evidence type="ECO:0000256" key="2">
    <source>
        <dbReference type="ARBA" id="ARBA00010145"/>
    </source>
</evidence>
<evidence type="ECO:0008006" key="11">
    <source>
        <dbReference type="Google" id="ProtNLM"/>
    </source>
</evidence>
<evidence type="ECO:0000256" key="8">
    <source>
        <dbReference type="SAM" id="Phobius"/>
    </source>
</evidence>
<accession>A0A1H7KA41</accession>
<keyword evidence="4" id="KW-1003">Cell membrane</keyword>
<feature type="transmembrane region" description="Helical" evidence="8">
    <location>
        <begin position="248"/>
        <end position="269"/>
    </location>
</feature>
<dbReference type="AlphaFoldDB" id="A0A1H7KA41"/>
<dbReference type="EMBL" id="FOAN01000002">
    <property type="protein sequence ID" value="SEK82827.1"/>
    <property type="molecule type" value="Genomic_DNA"/>
</dbReference>
<organism evidence="9 10">
    <name type="scientific">Bosea lupini</name>
    <dbReference type="NCBI Taxonomy" id="1036779"/>
    <lineage>
        <taxon>Bacteria</taxon>
        <taxon>Pseudomonadati</taxon>
        <taxon>Pseudomonadota</taxon>
        <taxon>Alphaproteobacteria</taxon>
        <taxon>Hyphomicrobiales</taxon>
        <taxon>Boseaceae</taxon>
        <taxon>Bosea</taxon>
    </lineage>
</organism>
<keyword evidence="10" id="KW-1185">Reference proteome</keyword>
<dbReference type="InterPro" id="IPR004776">
    <property type="entry name" value="Mem_transp_PIN-like"/>
</dbReference>
<feature type="transmembrane region" description="Helical" evidence="8">
    <location>
        <begin position="281"/>
        <end position="304"/>
    </location>
</feature>
<dbReference type="PANTHER" id="PTHR36838">
    <property type="entry name" value="AUXIN EFFLUX CARRIER FAMILY PROTEIN"/>
    <property type="match status" value="1"/>
</dbReference>